<accession>A0AAV4VUV3</accession>
<proteinExistence type="predicted"/>
<sequence>MQRILSKASSHSSLLMIQGSTTFSTCSFFLDFSLLFSRTAFVATSFIISPTLNQLFSFRFPAAYRPSTLRKWPLSSKRLMIIFVSGLLDAPFFGIQELLYGVQSDSSLGSCLSNGF</sequence>
<reference evidence="2 3" key="1">
    <citation type="submission" date="2021-06" db="EMBL/GenBank/DDBJ databases">
        <title>Caerostris extrusa draft genome.</title>
        <authorList>
            <person name="Kono N."/>
            <person name="Arakawa K."/>
        </authorList>
    </citation>
    <scope>NUCLEOTIDE SEQUENCE [LARGE SCALE GENOMIC DNA]</scope>
</reference>
<protein>
    <submittedName>
        <fullName evidence="2">Uncharacterized protein</fullName>
    </submittedName>
</protein>
<feature type="transmembrane region" description="Helical" evidence="1">
    <location>
        <begin position="79"/>
        <end position="100"/>
    </location>
</feature>
<evidence type="ECO:0000256" key="1">
    <source>
        <dbReference type="SAM" id="Phobius"/>
    </source>
</evidence>
<dbReference type="EMBL" id="BPLR01015139">
    <property type="protein sequence ID" value="GIY73898.1"/>
    <property type="molecule type" value="Genomic_DNA"/>
</dbReference>
<keyword evidence="3" id="KW-1185">Reference proteome</keyword>
<feature type="transmembrane region" description="Helical" evidence="1">
    <location>
        <begin position="12"/>
        <end position="30"/>
    </location>
</feature>
<comment type="caution">
    <text evidence="2">The sequence shown here is derived from an EMBL/GenBank/DDBJ whole genome shotgun (WGS) entry which is preliminary data.</text>
</comment>
<organism evidence="2 3">
    <name type="scientific">Caerostris extrusa</name>
    <name type="common">Bark spider</name>
    <name type="synonym">Caerostris bankana</name>
    <dbReference type="NCBI Taxonomy" id="172846"/>
    <lineage>
        <taxon>Eukaryota</taxon>
        <taxon>Metazoa</taxon>
        <taxon>Ecdysozoa</taxon>
        <taxon>Arthropoda</taxon>
        <taxon>Chelicerata</taxon>
        <taxon>Arachnida</taxon>
        <taxon>Araneae</taxon>
        <taxon>Araneomorphae</taxon>
        <taxon>Entelegynae</taxon>
        <taxon>Araneoidea</taxon>
        <taxon>Araneidae</taxon>
        <taxon>Caerostris</taxon>
    </lineage>
</organism>
<evidence type="ECO:0000313" key="3">
    <source>
        <dbReference type="Proteomes" id="UP001054945"/>
    </source>
</evidence>
<dbReference type="AlphaFoldDB" id="A0AAV4VUV3"/>
<dbReference type="Proteomes" id="UP001054945">
    <property type="component" value="Unassembled WGS sequence"/>
</dbReference>
<keyword evidence="1" id="KW-0472">Membrane</keyword>
<keyword evidence="1" id="KW-1133">Transmembrane helix</keyword>
<feature type="transmembrane region" description="Helical" evidence="1">
    <location>
        <begin position="36"/>
        <end position="58"/>
    </location>
</feature>
<name>A0AAV4VUV3_CAEEX</name>
<gene>
    <name evidence="2" type="ORF">CEXT_34691</name>
</gene>
<keyword evidence="1" id="KW-0812">Transmembrane</keyword>
<evidence type="ECO:0000313" key="2">
    <source>
        <dbReference type="EMBL" id="GIY73898.1"/>
    </source>
</evidence>